<dbReference type="GeneID" id="85493508"/>
<dbReference type="Proteomes" id="UP001233271">
    <property type="component" value="Chromosome 2"/>
</dbReference>
<dbReference type="AlphaFoldDB" id="A0AA48I5E1"/>
<dbReference type="RefSeq" id="XP_060454903.1">
    <property type="nucleotide sequence ID" value="XM_060598073.1"/>
</dbReference>
<feature type="coiled-coil region" evidence="1">
    <location>
        <begin position="172"/>
        <end position="206"/>
    </location>
</feature>
<feature type="compositionally biased region" description="Low complexity" evidence="2">
    <location>
        <begin position="266"/>
        <end position="290"/>
    </location>
</feature>
<evidence type="ECO:0000313" key="3">
    <source>
        <dbReference type="EMBL" id="BEI89637.1"/>
    </source>
</evidence>
<protein>
    <submittedName>
        <fullName evidence="3">Uncharacterized protein</fullName>
    </submittedName>
</protein>
<reference evidence="3" key="1">
    <citation type="journal article" date="2023" name="BMC Genomics">
        <title>Chromosome-level genome assemblies of Cutaneotrichosporon spp. (Trichosporonales, Basidiomycota) reveal imbalanced evolution between nucleotide sequences and chromosome synteny.</title>
        <authorList>
            <person name="Kobayashi Y."/>
            <person name="Kayamori A."/>
            <person name="Aoki K."/>
            <person name="Shiwa Y."/>
            <person name="Matsutani M."/>
            <person name="Fujita N."/>
            <person name="Sugita T."/>
            <person name="Iwasaki W."/>
            <person name="Tanaka N."/>
            <person name="Takashima M."/>
        </authorList>
    </citation>
    <scope>NUCLEOTIDE SEQUENCE</scope>
    <source>
        <strain evidence="3">HIS019</strain>
    </source>
</reference>
<evidence type="ECO:0000256" key="2">
    <source>
        <dbReference type="SAM" id="MobiDB-lite"/>
    </source>
</evidence>
<name>A0AA48I5E1_9TREE</name>
<keyword evidence="4" id="KW-1185">Reference proteome</keyword>
<keyword evidence="1" id="KW-0175">Coiled coil</keyword>
<feature type="region of interest" description="Disordered" evidence="2">
    <location>
        <begin position="251"/>
        <end position="331"/>
    </location>
</feature>
<dbReference type="KEGG" id="ccac:CcaHIS019_0209990"/>
<sequence length="331" mass="37869">MSSVAPEPSQRRVDEDWPKVPQVEQRLSDDEMLRLGAMPHSDYLHSRLLFSHPGSVGECKSPALWWEVDEDVGGGRLYTRSCCYECFDRGTLCGPENGDEFSMKLYEAADGRFDKATSLSFFDRLFCGLSDDLSNITNSTKLKTAQTTAKLISMGLDEWRTRIARGALEPLRSWTEEDAERLSNKLARYEEVYEEKRRQLEEVASDIYNREDKALYQQFREHEARRCDEVWKRHVEYKRMAELYRGEFAREQHRRGHERAERAPPRRALSASQNPSSSQGSTATPSSGTQKRPLSPSVGVSPLKRSCKRSQSLPSVYMGVVHVETDSEEDA</sequence>
<dbReference type="EMBL" id="AP028213">
    <property type="protein sequence ID" value="BEI89637.1"/>
    <property type="molecule type" value="Genomic_DNA"/>
</dbReference>
<proteinExistence type="predicted"/>
<evidence type="ECO:0000256" key="1">
    <source>
        <dbReference type="SAM" id="Coils"/>
    </source>
</evidence>
<organism evidence="3 4">
    <name type="scientific">Cutaneotrichosporon cavernicola</name>
    <dbReference type="NCBI Taxonomy" id="279322"/>
    <lineage>
        <taxon>Eukaryota</taxon>
        <taxon>Fungi</taxon>
        <taxon>Dikarya</taxon>
        <taxon>Basidiomycota</taxon>
        <taxon>Agaricomycotina</taxon>
        <taxon>Tremellomycetes</taxon>
        <taxon>Trichosporonales</taxon>
        <taxon>Trichosporonaceae</taxon>
        <taxon>Cutaneotrichosporon</taxon>
    </lineage>
</organism>
<accession>A0AA48I5E1</accession>
<gene>
    <name evidence="3" type="ORF">CcaverHIS019_0209990</name>
</gene>
<evidence type="ECO:0000313" key="4">
    <source>
        <dbReference type="Proteomes" id="UP001233271"/>
    </source>
</evidence>
<feature type="compositionally biased region" description="Basic and acidic residues" evidence="2">
    <location>
        <begin position="9"/>
        <end position="18"/>
    </location>
</feature>
<feature type="region of interest" description="Disordered" evidence="2">
    <location>
        <begin position="1"/>
        <end position="21"/>
    </location>
</feature>